<sequence length="554" mass="64616">MNLHTPNFHISQENYFQLNEISQCLKYTAYIIDINIILTSTLHQTFSTQTITLDQVLPTRLENYMMPNIQLDQTFPDYVSNLSLNEILNQIRYDQILQFAKPLVIEQKEQKQFQIINTQSNKQIGFQQKKTDGLLSNQIFNTKINNTRSISPQPMSTIINNYQSNTQTQIPILQTESGLINDQFINLNPNLFSSNCLLTDTPQSYQQYQLNKWTDKSKDKLLFQDNFMIEEELNKQKKPNTIIIKKSEDPQFFQQLKNARVASPNLKQVKGSGLSPEPYNQSKSKSPEVLQVNSTTNCKQWETTSNIRQQTQSNYKYQQNVQKQLPEHFKKLLTDNNQRLNISKPFDSNNTKFAFIQSGSTAQQKKIKKSKQTMIQDSLNDNQMKVIQSDKQFTPRINEQSFVNQTIQMLLSEQQSIPKSRSQNKKQDEKMNQNFIDQVSFKPQFEQKQYKQPEIKSGVPEQMIQQQFVDYKSVRGISPKNICVQQQQVPVASNQQKEPVQIKLDIKQFMNSNKPKDLQQRSPRSISPIYSQRQQLGVTNENGRSYFINLNFQK</sequence>
<reference evidence="2" key="1">
    <citation type="submission" date="2021-01" db="EMBL/GenBank/DDBJ databases">
        <authorList>
            <consortium name="Genoscope - CEA"/>
            <person name="William W."/>
        </authorList>
    </citation>
    <scope>NUCLEOTIDE SEQUENCE</scope>
</reference>
<evidence type="ECO:0000256" key="1">
    <source>
        <dbReference type="SAM" id="MobiDB-lite"/>
    </source>
</evidence>
<organism evidence="2 3">
    <name type="scientific">Paramecium sonneborni</name>
    <dbReference type="NCBI Taxonomy" id="65129"/>
    <lineage>
        <taxon>Eukaryota</taxon>
        <taxon>Sar</taxon>
        <taxon>Alveolata</taxon>
        <taxon>Ciliophora</taxon>
        <taxon>Intramacronucleata</taxon>
        <taxon>Oligohymenophorea</taxon>
        <taxon>Peniculida</taxon>
        <taxon>Parameciidae</taxon>
        <taxon>Paramecium</taxon>
    </lineage>
</organism>
<gene>
    <name evidence="2" type="ORF">PSON_ATCC_30995.1.T1830043</name>
</gene>
<dbReference type="Proteomes" id="UP000692954">
    <property type="component" value="Unassembled WGS sequence"/>
</dbReference>
<dbReference type="EMBL" id="CAJJDN010000183">
    <property type="protein sequence ID" value="CAD8128110.1"/>
    <property type="molecule type" value="Genomic_DNA"/>
</dbReference>
<proteinExistence type="predicted"/>
<protein>
    <submittedName>
        <fullName evidence="2">Uncharacterized protein</fullName>
    </submittedName>
</protein>
<feature type="region of interest" description="Disordered" evidence="1">
    <location>
        <begin position="267"/>
        <end position="287"/>
    </location>
</feature>
<accession>A0A8S1RLU5</accession>
<evidence type="ECO:0000313" key="2">
    <source>
        <dbReference type="EMBL" id="CAD8128110.1"/>
    </source>
</evidence>
<name>A0A8S1RLU5_9CILI</name>
<keyword evidence="3" id="KW-1185">Reference proteome</keyword>
<evidence type="ECO:0000313" key="3">
    <source>
        <dbReference type="Proteomes" id="UP000692954"/>
    </source>
</evidence>
<comment type="caution">
    <text evidence="2">The sequence shown here is derived from an EMBL/GenBank/DDBJ whole genome shotgun (WGS) entry which is preliminary data.</text>
</comment>
<dbReference type="AlphaFoldDB" id="A0A8S1RLU5"/>
<dbReference type="OrthoDB" id="306065at2759"/>